<proteinExistence type="inferred from homology"/>
<comment type="similarity">
    <text evidence="2 14">Belongs to the mitochondrial carrier (TC 2.A.29) family.</text>
</comment>
<dbReference type="Gene3D" id="1.50.40.10">
    <property type="entry name" value="Mitochondrial carrier domain"/>
    <property type="match status" value="2"/>
</dbReference>
<keyword evidence="3 14" id="KW-0813">Transport</keyword>
<comment type="function">
    <text evidence="10">Mitochondrial iron transporter that specifically mediates iron uptake in developing erythroid cells, thereby playing an essential role in heme biosynthesis.</text>
</comment>
<evidence type="ECO:0000313" key="16">
    <source>
        <dbReference type="Proteomes" id="UP001152795"/>
    </source>
</evidence>
<evidence type="ECO:0000256" key="3">
    <source>
        <dbReference type="ARBA" id="ARBA00022448"/>
    </source>
</evidence>
<dbReference type="Proteomes" id="UP001152795">
    <property type="component" value="Unassembled WGS sequence"/>
</dbReference>
<keyword evidence="16" id="KW-1185">Reference proteome</keyword>
<dbReference type="InterPro" id="IPR018108">
    <property type="entry name" value="MCP_transmembrane"/>
</dbReference>
<keyword evidence="4" id="KW-0408">Iron</keyword>
<evidence type="ECO:0000256" key="12">
    <source>
        <dbReference type="ARBA" id="ARBA00041873"/>
    </source>
</evidence>
<evidence type="ECO:0000256" key="14">
    <source>
        <dbReference type="RuleBase" id="RU000488"/>
    </source>
</evidence>
<organism evidence="15 16">
    <name type="scientific">Paramuricea clavata</name>
    <name type="common">Red gorgonian</name>
    <name type="synonym">Violescent sea-whip</name>
    <dbReference type="NCBI Taxonomy" id="317549"/>
    <lineage>
        <taxon>Eukaryota</taxon>
        <taxon>Metazoa</taxon>
        <taxon>Cnidaria</taxon>
        <taxon>Anthozoa</taxon>
        <taxon>Octocorallia</taxon>
        <taxon>Malacalcyonacea</taxon>
        <taxon>Plexauridae</taxon>
        <taxon>Paramuricea</taxon>
    </lineage>
</organism>
<dbReference type="InterPro" id="IPR002067">
    <property type="entry name" value="MCP"/>
</dbReference>
<accession>A0A6S7J6C9</accession>
<protein>
    <recommendedName>
        <fullName evidence="11">Mitoferrin-1</fullName>
    </recommendedName>
    <alternativeName>
        <fullName evidence="12">Mitochondrial iron transporter 1</fullName>
    </alternativeName>
    <alternativeName>
        <fullName evidence="13">Solute carrier family 25 member 37</fullName>
    </alternativeName>
</protein>
<evidence type="ECO:0000256" key="2">
    <source>
        <dbReference type="ARBA" id="ARBA00006375"/>
    </source>
</evidence>
<sequence length="345" mass="38704">MDEENINSQYGLQFGRWKLQELASLSEQIMEESEYETLPTENLGVHMLAGAFAGIMEHCVMYPVDFVKTRMQSLRPNPNAIYQNVGHALKTITKKEGGRTVIRGVNIVIAGAGPAHGIYFASYEMARKALGNVRSTSGQNSAMANAVAGALATLCHDAVMNPVDVIKQRMQIYNSPYRGVLDCTRHVWKTERITAFYRSYTTQVTMNIPFQSLHFVVYEFMREWLNPQHNYDPKTHLIAGGTAGALAAAVTTPLDVAKTLLNTQEQNAVGAIMNQGHKHPLVSGMIDAVRTIYKLQGFRGYFQGLQARVLYQAPSCAICWSSYEFLKFWFIPEKECQRMEVEMNS</sequence>
<gene>
    <name evidence="15" type="ORF">PACLA_8A042365</name>
</gene>
<dbReference type="AlphaFoldDB" id="A0A6S7J6C9"/>
<evidence type="ECO:0000256" key="10">
    <source>
        <dbReference type="ARBA" id="ARBA00037061"/>
    </source>
</evidence>
<dbReference type="PROSITE" id="PS50920">
    <property type="entry name" value="SOLCAR"/>
    <property type="match status" value="3"/>
</dbReference>
<evidence type="ECO:0000256" key="4">
    <source>
        <dbReference type="ARBA" id="ARBA00022496"/>
    </source>
</evidence>
<evidence type="ECO:0000256" key="11">
    <source>
        <dbReference type="ARBA" id="ARBA00040418"/>
    </source>
</evidence>
<reference evidence="15" key="1">
    <citation type="submission" date="2020-04" db="EMBL/GenBank/DDBJ databases">
        <authorList>
            <person name="Alioto T."/>
            <person name="Alioto T."/>
            <person name="Gomez Garrido J."/>
        </authorList>
    </citation>
    <scope>NUCLEOTIDE SEQUENCE</scope>
    <source>
        <strain evidence="15">A484AB</strain>
    </source>
</reference>
<dbReference type="EMBL" id="CACRXK020007689">
    <property type="protein sequence ID" value="CAB4012932.1"/>
    <property type="molecule type" value="Genomic_DNA"/>
</dbReference>
<keyword evidence="7" id="KW-1133">Transmembrane helix</keyword>
<evidence type="ECO:0000256" key="5">
    <source>
        <dbReference type="ARBA" id="ARBA00022692"/>
    </source>
</evidence>
<keyword evidence="9" id="KW-0472">Membrane</keyword>
<name>A0A6S7J6C9_PARCT</name>
<keyword evidence="4" id="KW-0406">Ion transport</keyword>
<keyword evidence="8" id="KW-0496">Mitochondrion</keyword>
<evidence type="ECO:0000256" key="8">
    <source>
        <dbReference type="ARBA" id="ARBA00023128"/>
    </source>
</evidence>
<dbReference type="SUPFAM" id="SSF103506">
    <property type="entry name" value="Mitochondrial carrier"/>
    <property type="match status" value="1"/>
</dbReference>
<dbReference type="GO" id="GO:0048250">
    <property type="term" value="P:iron import into the mitochondrion"/>
    <property type="evidence" value="ECO:0007669"/>
    <property type="project" value="TreeGrafter"/>
</dbReference>
<evidence type="ECO:0000256" key="13">
    <source>
        <dbReference type="ARBA" id="ARBA00041894"/>
    </source>
</evidence>
<dbReference type="PANTHER" id="PTHR45758">
    <property type="entry name" value="MITOFERRIN-1-RELATED"/>
    <property type="match status" value="1"/>
</dbReference>
<dbReference type="GO" id="GO:0031966">
    <property type="term" value="C:mitochondrial membrane"/>
    <property type="evidence" value="ECO:0007669"/>
    <property type="project" value="UniProtKB-SubCell"/>
</dbReference>
<dbReference type="PANTHER" id="PTHR45758:SF4">
    <property type="entry name" value="MITOFERRIN-1"/>
    <property type="match status" value="1"/>
</dbReference>
<keyword evidence="4" id="KW-0410">Iron transport</keyword>
<dbReference type="GO" id="GO:0015093">
    <property type="term" value="F:ferrous iron transmembrane transporter activity"/>
    <property type="evidence" value="ECO:0007669"/>
    <property type="project" value="TreeGrafter"/>
</dbReference>
<dbReference type="FunFam" id="1.50.40.10:FF:000029">
    <property type="entry name" value="Solute carrier family 25 member 28"/>
    <property type="match status" value="1"/>
</dbReference>
<dbReference type="InterPro" id="IPR023395">
    <property type="entry name" value="MCP_dom_sf"/>
</dbReference>
<evidence type="ECO:0000256" key="1">
    <source>
        <dbReference type="ARBA" id="ARBA00004225"/>
    </source>
</evidence>
<dbReference type="OrthoDB" id="43906at2759"/>
<comment type="subcellular location">
    <subcellularLocation>
        <location evidence="1">Mitochondrion membrane</location>
        <topology evidence="1">Multi-pass membrane protein</topology>
    </subcellularLocation>
</comment>
<evidence type="ECO:0000313" key="15">
    <source>
        <dbReference type="EMBL" id="CAB4012932.1"/>
    </source>
</evidence>
<comment type="caution">
    <text evidence="15">The sequence shown here is derived from an EMBL/GenBank/DDBJ whole genome shotgun (WGS) entry which is preliminary data.</text>
</comment>
<keyword evidence="6" id="KW-0677">Repeat</keyword>
<evidence type="ECO:0000256" key="6">
    <source>
        <dbReference type="ARBA" id="ARBA00022737"/>
    </source>
</evidence>
<dbReference type="PRINTS" id="PR00926">
    <property type="entry name" value="MITOCARRIER"/>
</dbReference>
<evidence type="ECO:0000256" key="9">
    <source>
        <dbReference type="ARBA" id="ARBA00023136"/>
    </source>
</evidence>
<keyword evidence="5 14" id="KW-0812">Transmembrane</keyword>
<evidence type="ECO:0000256" key="7">
    <source>
        <dbReference type="ARBA" id="ARBA00022989"/>
    </source>
</evidence>
<dbReference type="Pfam" id="PF00153">
    <property type="entry name" value="Mito_carr"/>
    <property type="match status" value="3"/>
</dbReference>